<feature type="domain" description="Phospholipid/glycerol acyltransferase" evidence="8">
    <location>
        <begin position="72"/>
        <end position="203"/>
    </location>
</feature>
<protein>
    <recommendedName>
        <fullName evidence="8">Phospholipid/glycerol acyltransferase domain-containing protein</fullName>
    </recommendedName>
</protein>
<dbReference type="EMBL" id="BDSP01000133">
    <property type="protein sequence ID" value="GAX18904.1"/>
    <property type="molecule type" value="Genomic_DNA"/>
</dbReference>
<dbReference type="PANTHER" id="PTHR10434">
    <property type="entry name" value="1-ACYL-SN-GLYCEROL-3-PHOSPHATE ACYLTRANSFERASE"/>
    <property type="match status" value="1"/>
</dbReference>
<comment type="pathway">
    <text evidence="1">Lipid metabolism.</text>
</comment>
<evidence type="ECO:0000256" key="6">
    <source>
        <dbReference type="SAM" id="MobiDB-lite"/>
    </source>
</evidence>
<keyword evidence="4" id="KW-0443">Lipid metabolism</keyword>
<evidence type="ECO:0000259" key="8">
    <source>
        <dbReference type="SMART" id="SM00563"/>
    </source>
</evidence>
<dbReference type="CDD" id="cd07989">
    <property type="entry name" value="LPLAT_AGPAT-like"/>
    <property type="match status" value="1"/>
</dbReference>
<gene>
    <name evidence="9" type="ORF">FisN_8Hh122</name>
</gene>
<evidence type="ECO:0000313" key="9">
    <source>
        <dbReference type="EMBL" id="GAX18904.1"/>
    </source>
</evidence>
<dbReference type="GO" id="GO:0003841">
    <property type="term" value="F:1-acylglycerol-3-phosphate O-acyltransferase activity"/>
    <property type="evidence" value="ECO:0007669"/>
    <property type="project" value="TreeGrafter"/>
</dbReference>
<evidence type="ECO:0000313" key="10">
    <source>
        <dbReference type="Proteomes" id="UP000198406"/>
    </source>
</evidence>
<organism evidence="9 10">
    <name type="scientific">Fistulifera solaris</name>
    <name type="common">Oleaginous diatom</name>
    <dbReference type="NCBI Taxonomy" id="1519565"/>
    <lineage>
        <taxon>Eukaryota</taxon>
        <taxon>Sar</taxon>
        <taxon>Stramenopiles</taxon>
        <taxon>Ochrophyta</taxon>
        <taxon>Bacillariophyta</taxon>
        <taxon>Bacillariophyceae</taxon>
        <taxon>Bacillariophycidae</taxon>
        <taxon>Naviculales</taxon>
        <taxon>Naviculaceae</taxon>
        <taxon>Fistulifera</taxon>
    </lineage>
</organism>
<keyword evidence="5" id="KW-0012">Acyltransferase</keyword>
<dbReference type="PANTHER" id="PTHR10434:SF64">
    <property type="entry name" value="1-ACYL-SN-GLYCEROL-3-PHOSPHATE ACYLTRANSFERASE-RELATED"/>
    <property type="match status" value="1"/>
</dbReference>
<sequence length="317" mass="35961">MCLYIVAMCLALPLTLLPQQILFRLKLINEKQLHNWAVPTAAFCSRWLMKWIPFCKLQVQHYGDIPTIDEPRIWVCNHTSLLDVFLLLAAHSQLKMNGRRMTIMYWKQLEDHLVTRIFFRQAGFIPVGMAANGHGTPNEYDKQSFKAMLVACKNALNSGCDLGILPEGQCNPTPENGLLEVFNGAFSMARKTTPIQMIAMHGAHKVWHPIDGVVGETDKVSVMVYHPARVYKDPRDFTMTFSTVVGKYGATGKNVEDLDDWLSGKAYEKVVAAEESEKKRVTNERRDVTENTQLLQDDSSKQQVEVGSQQREEPSFE</sequence>
<dbReference type="GO" id="GO:0006654">
    <property type="term" value="P:phosphatidic acid biosynthetic process"/>
    <property type="evidence" value="ECO:0007669"/>
    <property type="project" value="TreeGrafter"/>
</dbReference>
<evidence type="ECO:0000256" key="4">
    <source>
        <dbReference type="ARBA" id="ARBA00023098"/>
    </source>
</evidence>
<evidence type="ECO:0000256" key="1">
    <source>
        <dbReference type="ARBA" id="ARBA00005189"/>
    </source>
</evidence>
<dbReference type="Pfam" id="PF01553">
    <property type="entry name" value="Acyltransferase"/>
    <property type="match status" value="1"/>
</dbReference>
<evidence type="ECO:0000256" key="3">
    <source>
        <dbReference type="ARBA" id="ARBA00022679"/>
    </source>
</evidence>
<dbReference type="InParanoid" id="A0A1Z5JY20"/>
<reference evidence="9 10" key="1">
    <citation type="journal article" date="2015" name="Plant Cell">
        <title>Oil accumulation by the oleaginous diatom Fistulifera solaris as revealed by the genome and transcriptome.</title>
        <authorList>
            <person name="Tanaka T."/>
            <person name="Maeda Y."/>
            <person name="Veluchamy A."/>
            <person name="Tanaka M."/>
            <person name="Abida H."/>
            <person name="Marechal E."/>
            <person name="Bowler C."/>
            <person name="Muto M."/>
            <person name="Sunaga Y."/>
            <person name="Tanaka M."/>
            <person name="Yoshino T."/>
            <person name="Taniguchi T."/>
            <person name="Fukuda Y."/>
            <person name="Nemoto M."/>
            <person name="Matsumoto M."/>
            <person name="Wong P.S."/>
            <person name="Aburatani S."/>
            <person name="Fujibuchi W."/>
        </authorList>
    </citation>
    <scope>NUCLEOTIDE SEQUENCE [LARGE SCALE GENOMIC DNA]</scope>
    <source>
        <strain evidence="9 10">JPCC DA0580</strain>
    </source>
</reference>
<accession>A0A1Z5JY20</accession>
<proteinExistence type="predicted"/>
<comment type="caution">
    <text evidence="9">The sequence shown here is derived from an EMBL/GenBank/DDBJ whole genome shotgun (WGS) entry which is preliminary data.</text>
</comment>
<dbReference type="SUPFAM" id="SSF69593">
    <property type="entry name" value="Glycerol-3-phosphate (1)-acyltransferase"/>
    <property type="match status" value="1"/>
</dbReference>
<dbReference type="SMART" id="SM00563">
    <property type="entry name" value="PlsC"/>
    <property type="match status" value="1"/>
</dbReference>
<keyword evidence="2" id="KW-0444">Lipid biosynthesis</keyword>
<evidence type="ECO:0000256" key="7">
    <source>
        <dbReference type="SAM" id="SignalP"/>
    </source>
</evidence>
<feature type="chain" id="PRO_5012170547" description="Phospholipid/glycerol acyltransferase domain-containing protein" evidence="7">
    <location>
        <begin position="19"/>
        <end position="317"/>
    </location>
</feature>
<keyword evidence="10" id="KW-1185">Reference proteome</keyword>
<dbReference type="AlphaFoldDB" id="A0A1Z5JY20"/>
<name>A0A1Z5JY20_FISSO</name>
<keyword evidence="3" id="KW-0808">Transferase</keyword>
<feature type="compositionally biased region" description="Basic and acidic residues" evidence="6">
    <location>
        <begin position="273"/>
        <end position="289"/>
    </location>
</feature>
<dbReference type="OrthoDB" id="202234at2759"/>
<evidence type="ECO:0000256" key="5">
    <source>
        <dbReference type="ARBA" id="ARBA00023315"/>
    </source>
</evidence>
<feature type="signal peptide" evidence="7">
    <location>
        <begin position="1"/>
        <end position="18"/>
    </location>
</feature>
<feature type="compositionally biased region" description="Polar residues" evidence="6">
    <location>
        <begin position="290"/>
        <end position="309"/>
    </location>
</feature>
<dbReference type="Proteomes" id="UP000198406">
    <property type="component" value="Unassembled WGS sequence"/>
</dbReference>
<evidence type="ECO:0000256" key="2">
    <source>
        <dbReference type="ARBA" id="ARBA00022516"/>
    </source>
</evidence>
<dbReference type="InterPro" id="IPR002123">
    <property type="entry name" value="Plipid/glycerol_acylTrfase"/>
</dbReference>
<feature type="region of interest" description="Disordered" evidence="6">
    <location>
        <begin position="273"/>
        <end position="317"/>
    </location>
</feature>
<keyword evidence="7" id="KW-0732">Signal</keyword>